<dbReference type="SUPFAM" id="SSF56801">
    <property type="entry name" value="Acetyl-CoA synthetase-like"/>
    <property type="match status" value="1"/>
</dbReference>
<evidence type="ECO:0000313" key="7">
    <source>
        <dbReference type="EMBL" id="MBE7939472.1"/>
    </source>
</evidence>
<evidence type="ECO:0000256" key="4">
    <source>
        <dbReference type="ARBA" id="ARBA00022840"/>
    </source>
</evidence>
<dbReference type="Proteomes" id="UP000715965">
    <property type="component" value="Unassembled WGS sequence"/>
</dbReference>
<comment type="similarity">
    <text evidence="1">Belongs to the ATP-dependent AMP-binding enzyme family.</text>
</comment>
<organism evidence="7 8">
    <name type="scientific">Ramlibacter aquaticus</name>
    <dbReference type="NCBI Taxonomy" id="2780094"/>
    <lineage>
        <taxon>Bacteria</taxon>
        <taxon>Pseudomonadati</taxon>
        <taxon>Pseudomonadota</taxon>
        <taxon>Betaproteobacteria</taxon>
        <taxon>Burkholderiales</taxon>
        <taxon>Comamonadaceae</taxon>
        <taxon>Ramlibacter</taxon>
    </lineage>
</organism>
<evidence type="ECO:0000259" key="5">
    <source>
        <dbReference type="Pfam" id="PF00501"/>
    </source>
</evidence>
<feature type="domain" description="AMP-binding enzyme C-terminal" evidence="6">
    <location>
        <begin position="428"/>
        <end position="503"/>
    </location>
</feature>
<keyword evidence="2" id="KW-0436">Ligase</keyword>
<sequence length="521" mass="54958">MGHPDTLHAMIAAQDPAATALTVPAETYAGGAQPLRYEGLAAQIAHTRAQLNGWGLGRGDRVAIVLPNCPEMAACFVAVASACTAAPLNMAYTEKDFEFYMGDIHARAVVIAQEGGNALAAEVARRMGIAILWLHKDTAQGAGRFTLVSDLPAATAAQPGPAQAEDVALILHTSGTTSRPKIVPLLHRNVTASAYNIRKSLALTPADCGLHVMPMFHIHGLIAALLAPWSAGGRVFVSPGFNALKFFGWMAEGKPTWYSAVPTMHQALLVRAEKGDNAGIIRDNPLRFLRSSSSSIPTQVIAELERVFGAPLIEAYGMTEAAHQMCSNPLPPAQRRPGSVGIAAGPEVAIMDDAGTLLGPDQIGEVVIRGANVTPGYENNPEANAKAFTNGWFRTGDQASLSADGYLTLTGRLKEIINRGGEKISPLKIDEALMDHPAVQQVVAFAMPHKMLGEAVAAVVVLREGQAATEAEIKGFAAGKLSKFEVPEKIIFMNEIPKGATGKLQRIGLWDKLVAAGAATA</sequence>
<evidence type="ECO:0000256" key="1">
    <source>
        <dbReference type="ARBA" id="ARBA00006432"/>
    </source>
</evidence>
<dbReference type="InterPro" id="IPR025110">
    <property type="entry name" value="AMP-bd_C"/>
</dbReference>
<dbReference type="PROSITE" id="PS00455">
    <property type="entry name" value="AMP_BINDING"/>
    <property type="match status" value="1"/>
</dbReference>
<keyword evidence="8" id="KW-1185">Reference proteome</keyword>
<dbReference type="InterPro" id="IPR045851">
    <property type="entry name" value="AMP-bd_C_sf"/>
</dbReference>
<protein>
    <submittedName>
        <fullName evidence="7">AMP-binding protein</fullName>
    </submittedName>
</protein>
<feature type="domain" description="AMP-dependent synthetase/ligase" evidence="5">
    <location>
        <begin position="12"/>
        <end position="377"/>
    </location>
</feature>
<evidence type="ECO:0000256" key="2">
    <source>
        <dbReference type="ARBA" id="ARBA00022598"/>
    </source>
</evidence>
<evidence type="ECO:0000259" key="6">
    <source>
        <dbReference type="Pfam" id="PF13193"/>
    </source>
</evidence>
<dbReference type="CDD" id="cd05926">
    <property type="entry name" value="FACL_fum10p_like"/>
    <property type="match status" value="1"/>
</dbReference>
<dbReference type="Pfam" id="PF00501">
    <property type="entry name" value="AMP-binding"/>
    <property type="match status" value="1"/>
</dbReference>
<dbReference type="EMBL" id="JADDOJ010000006">
    <property type="protein sequence ID" value="MBE7939472.1"/>
    <property type="molecule type" value="Genomic_DNA"/>
</dbReference>
<dbReference type="InterPro" id="IPR000873">
    <property type="entry name" value="AMP-dep_synth/lig_dom"/>
</dbReference>
<evidence type="ECO:0000313" key="8">
    <source>
        <dbReference type="Proteomes" id="UP000715965"/>
    </source>
</evidence>
<dbReference type="InterPro" id="IPR020845">
    <property type="entry name" value="AMP-binding_CS"/>
</dbReference>
<comment type="caution">
    <text evidence="7">The sequence shown here is derived from an EMBL/GenBank/DDBJ whole genome shotgun (WGS) entry which is preliminary data.</text>
</comment>
<proteinExistence type="inferred from homology"/>
<dbReference type="RefSeq" id="WP_193779025.1">
    <property type="nucleotide sequence ID" value="NZ_JADDOJ010000006.1"/>
</dbReference>
<keyword evidence="4" id="KW-0067">ATP-binding</keyword>
<dbReference type="Gene3D" id="3.30.300.30">
    <property type="match status" value="1"/>
</dbReference>
<name>A0ABR9SBL5_9BURK</name>
<dbReference type="PANTHER" id="PTHR43201:SF5">
    <property type="entry name" value="MEDIUM-CHAIN ACYL-COA LIGASE ACSF2, MITOCHONDRIAL"/>
    <property type="match status" value="1"/>
</dbReference>
<evidence type="ECO:0000256" key="3">
    <source>
        <dbReference type="ARBA" id="ARBA00022741"/>
    </source>
</evidence>
<reference evidence="7 8" key="1">
    <citation type="submission" date="2020-10" db="EMBL/GenBank/DDBJ databases">
        <title>Draft genome of Ramlibacter aquaticus LMG 30558.</title>
        <authorList>
            <person name="Props R."/>
        </authorList>
    </citation>
    <scope>NUCLEOTIDE SEQUENCE [LARGE SCALE GENOMIC DNA]</scope>
    <source>
        <strain evidence="7 8">LMG 30558</strain>
    </source>
</reference>
<accession>A0ABR9SBL5</accession>
<dbReference type="InterPro" id="IPR045310">
    <property type="entry name" value="Pcs60-like"/>
</dbReference>
<gene>
    <name evidence="7" type="ORF">IM725_02660</name>
</gene>
<dbReference type="Gene3D" id="3.40.50.12780">
    <property type="entry name" value="N-terminal domain of ligase-like"/>
    <property type="match status" value="1"/>
</dbReference>
<dbReference type="InterPro" id="IPR042099">
    <property type="entry name" value="ANL_N_sf"/>
</dbReference>
<keyword evidence="3" id="KW-0547">Nucleotide-binding</keyword>
<dbReference type="Pfam" id="PF13193">
    <property type="entry name" value="AMP-binding_C"/>
    <property type="match status" value="1"/>
</dbReference>
<dbReference type="PANTHER" id="PTHR43201">
    <property type="entry name" value="ACYL-COA SYNTHETASE"/>
    <property type="match status" value="1"/>
</dbReference>